<keyword evidence="2 3" id="KW-0175">Coiled coil</keyword>
<gene>
    <name evidence="5" type="ORF">OKIOD_LOCUS10580</name>
</gene>
<protein>
    <submittedName>
        <fullName evidence="5">Oidioi.mRNA.OKI2018_I69.chr1.g1815.t1.cds</fullName>
    </submittedName>
</protein>
<feature type="region of interest" description="Disordered" evidence="4">
    <location>
        <begin position="118"/>
        <end position="144"/>
    </location>
</feature>
<feature type="compositionally biased region" description="Basic and acidic residues" evidence="4">
    <location>
        <begin position="319"/>
        <end position="336"/>
    </location>
</feature>
<sequence length="479" mass="56536">MSITDSNGNFSEEFLNRLENLKKDQKENLRELERLRIDAYLENRNMPHQPIESRLDHNKTIQEMWSDFNLAETLERYPSLQQIPVDIHAKSDFESDKKRLHEWRPRVTVPEPFSMTVREEKRPKGPKHTRASLEVGEAQRKREEEEKNISKEFRCRPVPAHVYYPLYHDIVEHSDTRRKLTFEKRMKDLQEKSTAPSFVDRDQAKKREKAMALREMRDEEEAFLKTLASSFKAKEPAPEVLAPKQSHADFEADREKRIRARAEKLLQCSSLPPRMNSAPTPSARASSSRGSVNEDKWAKTRRHDKPVPDFKALHRKNMRKLELAKKRDEAERERTRPKSAAPELASMKRAEKKAQEKALVAAEEPDSKVFKATKINFSPEAPPIRENDSFTRRRDFVKHTLDLMEEELKKENENLLEKRRAQRLRAKAIRKSIPGKTNTRSQKQTREELKKNDLQRRIEYRKSLNEIYERVEARPCLFE</sequence>
<feature type="coiled-coil region" evidence="3">
    <location>
        <begin position="11"/>
        <end position="42"/>
    </location>
</feature>
<name>A0ABN7SQS4_OIKDI</name>
<proteinExistence type="inferred from homology"/>
<keyword evidence="6" id="KW-1185">Reference proteome</keyword>
<comment type="similarity">
    <text evidence="1">Belongs to the FAM161 family.</text>
</comment>
<evidence type="ECO:0000313" key="6">
    <source>
        <dbReference type="Proteomes" id="UP001158576"/>
    </source>
</evidence>
<feature type="compositionally biased region" description="Low complexity" evidence="4">
    <location>
        <begin position="277"/>
        <end position="291"/>
    </location>
</feature>
<dbReference type="EMBL" id="OU015566">
    <property type="protein sequence ID" value="CAG5105080.1"/>
    <property type="molecule type" value="Genomic_DNA"/>
</dbReference>
<evidence type="ECO:0000256" key="4">
    <source>
        <dbReference type="SAM" id="MobiDB-lite"/>
    </source>
</evidence>
<accession>A0ABN7SQS4</accession>
<dbReference type="PANTHER" id="PTHR21501">
    <property type="entry name" value="PROTEIN FAM-161"/>
    <property type="match status" value="1"/>
</dbReference>
<evidence type="ECO:0000313" key="5">
    <source>
        <dbReference type="EMBL" id="CAG5105080.1"/>
    </source>
</evidence>
<dbReference type="InterPro" id="IPR051655">
    <property type="entry name" value="FAM161"/>
</dbReference>
<dbReference type="Pfam" id="PF10595">
    <property type="entry name" value="FAM161A_B"/>
    <property type="match status" value="1"/>
</dbReference>
<evidence type="ECO:0000256" key="3">
    <source>
        <dbReference type="SAM" id="Coils"/>
    </source>
</evidence>
<dbReference type="Proteomes" id="UP001158576">
    <property type="component" value="Chromosome 1"/>
</dbReference>
<feature type="compositionally biased region" description="Basic and acidic residues" evidence="4">
    <location>
        <begin position="246"/>
        <end position="256"/>
    </location>
</feature>
<dbReference type="PANTHER" id="PTHR21501:SF1">
    <property type="entry name" value="PROTEIN FAM-161"/>
    <property type="match status" value="1"/>
</dbReference>
<feature type="coiled-coil region" evidence="3">
    <location>
        <begin position="394"/>
        <end position="425"/>
    </location>
</feature>
<reference evidence="5 6" key="1">
    <citation type="submission" date="2021-04" db="EMBL/GenBank/DDBJ databases">
        <authorList>
            <person name="Bliznina A."/>
        </authorList>
    </citation>
    <scope>NUCLEOTIDE SEQUENCE [LARGE SCALE GENOMIC DNA]</scope>
</reference>
<evidence type="ECO:0000256" key="2">
    <source>
        <dbReference type="ARBA" id="ARBA00023054"/>
    </source>
</evidence>
<feature type="region of interest" description="Disordered" evidence="4">
    <location>
        <begin position="234"/>
        <end position="256"/>
    </location>
</feature>
<organism evidence="5 6">
    <name type="scientific">Oikopleura dioica</name>
    <name type="common">Tunicate</name>
    <dbReference type="NCBI Taxonomy" id="34765"/>
    <lineage>
        <taxon>Eukaryota</taxon>
        <taxon>Metazoa</taxon>
        <taxon>Chordata</taxon>
        <taxon>Tunicata</taxon>
        <taxon>Appendicularia</taxon>
        <taxon>Copelata</taxon>
        <taxon>Oikopleuridae</taxon>
        <taxon>Oikopleura</taxon>
    </lineage>
</organism>
<feature type="region of interest" description="Disordered" evidence="4">
    <location>
        <begin position="269"/>
        <end position="356"/>
    </location>
</feature>
<feature type="region of interest" description="Disordered" evidence="4">
    <location>
        <begin position="431"/>
        <end position="451"/>
    </location>
</feature>
<feature type="compositionally biased region" description="Basic and acidic residues" evidence="4">
    <location>
        <begin position="346"/>
        <end position="356"/>
    </location>
</feature>
<evidence type="ECO:0000256" key="1">
    <source>
        <dbReference type="ARBA" id="ARBA00006663"/>
    </source>
</evidence>
<dbReference type="InterPro" id="IPR019579">
    <property type="entry name" value="FAM161A/B"/>
</dbReference>